<dbReference type="SMART" id="SM00311">
    <property type="entry name" value="PWI"/>
    <property type="match status" value="1"/>
</dbReference>
<accession>A0A6G1H9B4</accession>
<feature type="domain" description="PWI" evidence="3">
    <location>
        <begin position="12"/>
        <end position="110"/>
    </location>
</feature>
<dbReference type="AlphaFoldDB" id="A0A6G1H9B4"/>
<name>A0A6G1H9B4_9PEZI</name>
<dbReference type="SUPFAM" id="SSF101233">
    <property type="entry name" value="PWI domain"/>
    <property type="match status" value="1"/>
</dbReference>
<evidence type="ECO:0000313" key="4">
    <source>
        <dbReference type="EMBL" id="KAF1989657.1"/>
    </source>
</evidence>
<proteinExistence type="predicted"/>
<dbReference type="PANTHER" id="PTHR23148">
    <property type="entry name" value="SERINE/ARGININE REGULATED NUCLEAR MATRIX PROTEIN"/>
    <property type="match status" value="1"/>
</dbReference>
<dbReference type="InterPro" id="IPR036483">
    <property type="entry name" value="PWI_dom_sf"/>
</dbReference>
<feature type="compositionally biased region" description="Basic and acidic residues" evidence="2">
    <location>
        <begin position="237"/>
        <end position="290"/>
    </location>
</feature>
<gene>
    <name evidence="4" type="ORF">K402DRAFT_260530</name>
</gene>
<dbReference type="InterPro" id="IPR052225">
    <property type="entry name" value="Ser/Arg_repetitive_matrix"/>
</dbReference>
<evidence type="ECO:0000259" key="3">
    <source>
        <dbReference type="PROSITE" id="PS51025"/>
    </source>
</evidence>
<dbReference type="GO" id="GO:0003723">
    <property type="term" value="F:RNA binding"/>
    <property type="evidence" value="ECO:0007669"/>
    <property type="project" value="TreeGrafter"/>
</dbReference>
<dbReference type="GO" id="GO:0048024">
    <property type="term" value="P:regulation of mRNA splicing, via spliceosome"/>
    <property type="evidence" value="ECO:0007669"/>
    <property type="project" value="TreeGrafter"/>
</dbReference>
<dbReference type="PANTHER" id="PTHR23148:SF0">
    <property type="entry name" value="SERINE_ARGININE REPETITIVE MATRIX PROTEIN 1"/>
    <property type="match status" value="1"/>
</dbReference>
<evidence type="ECO:0000256" key="2">
    <source>
        <dbReference type="SAM" id="MobiDB-lite"/>
    </source>
</evidence>
<dbReference type="OrthoDB" id="163257at2759"/>
<reference evidence="4" key="1">
    <citation type="journal article" date="2020" name="Stud. Mycol.">
        <title>101 Dothideomycetes genomes: a test case for predicting lifestyles and emergence of pathogens.</title>
        <authorList>
            <person name="Haridas S."/>
            <person name="Albert R."/>
            <person name="Binder M."/>
            <person name="Bloem J."/>
            <person name="Labutti K."/>
            <person name="Salamov A."/>
            <person name="Andreopoulos B."/>
            <person name="Baker S."/>
            <person name="Barry K."/>
            <person name="Bills G."/>
            <person name="Bluhm B."/>
            <person name="Cannon C."/>
            <person name="Castanera R."/>
            <person name="Culley D."/>
            <person name="Daum C."/>
            <person name="Ezra D."/>
            <person name="Gonzalez J."/>
            <person name="Henrissat B."/>
            <person name="Kuo A."/>
            <person name="Liang C."/>
            <person name="Lipzen A."/>
            <person name="Lutzoni F."/>
            <person name="Magnuson J."/>
            <person name="Mondo S."/>
            <person name="Nolan M."/>
            <person name="Ohm R."/>
            <person name="Pangilinan J."/>
            <person name="Park H.-J."/>
            <person name="Ramirez L."/>
            <person name="Alfaro M."/>
            <person name="Sun H."/>
            <person name="Tritt A."/>
            <person name="Yoshinaga Y."/>
            <person name="Zwiers L.-H."/>
            <person name="Turgeon B."/>
            <person name="Goodwin S."/>
            <person name="Spatafora J."/>
            <person name="Crous P."/>
            <person name="Grigoriev I."/>
        </authorList>
    </citation>
    <scope>NUCLEOTIDE SEQUENCE</scope>
    <source>
        <strain evidence="4">CBS 113979</strain>
    </source>
</reference>
<feature type="compositionally biased region" description="Basic and acidic residues" evidence="2">
    <location>
        <begin position="115"/>
        <end position="203"/>
    </location>
</feature>
<dbReference type="Gene3D" id="1.20.1390.10">
    <property type="entry name" value="PWI domain"/>
    <property type="match status" value="1"/>
</dbReference>
<keyword evidence="5" id="KW-1185">Reference proteome</keyword>
<dbReference type="PROSITE" id="PS51025">
    <property type="entry name" value="PWI"/>
    <property type="match status" value="1"/>
</dbReference>
<dbReference type="Pfam" id="PF01480">
    <property type="entry name" value="PWI"/>
    <property type="match status" value="1"/>
</dbReference>
<evidence type="ECO:0000313" key="5">
    <source>
        <dbReference type="Proteomes" id="UP000800041"/>
    </source>
</evidence>
<keyword evidence="1" id="KW-0507">mRNA processing</keyword>
<dbReference type="InterPro" id="IPR002483">
    <property type="entry name" value="PWI_dom"/>
</dbReference>
<evidence type="ECO:0000256" key="1">
    <source>
        <dbReference type="ARBA" id="ARBA00022664"/>
    </source>
</evidence>
<sequence>MAMTVDEKVLKATKFPDEFDRKVDMSKVKVDVIRSWAEEKLTSLLPDDEITVIYALELLLDKNPQIKKAQVSLSPFLTNKKAAAFCKEFWNLVLSAQDSPHGVPPELIAQKKKEIQEEKQKLNASRREQVREPPRRDRDREQEQERARGRDRNDDSDDDRRRGGRHENRRRERDSRSPPRRSFYRDSGDSYRPDRPDRPDRSDRRSRRPRYGQSVSPSRPKRRRSRSSRNANRNRNRNRDRSRSRSPRRDSRQYRSRDYSPRRSPDDKRGDNDKTNRDQKMVDDGDDRRKISSPAEATDAGPGGSAEMEVEVGSPS</sequence>
<dbReference type="Proteomes" id="UP000800041">
    <property type="component" value="Unassembled WGS sequence"/>
</dbReference>
<dbReference type="GO" id="GO:0006397">
    <property type="term" value="P:mRNA processing"/>
    <property type="evidence" value="ECO:0007669"/>
    <property type="project" value="UniProtKB-KW"/>
</dbReference>
<dbReference type="EMBL" id="ML977144">
    <property type="protein sequence ID" value="KAF1989657.1"/>
    <property type="molecule type" value="Genomic_DNA"/>
</dbReference>
<dbReference type="GO" id="GO:0005681">
    <property type="term" value="C:spliceosomal complex"/>
    <property type="evidence" value="ECO:0007669"/>
    <property type="project" value="TreeGrafter"/>
</dbReference>
<organism evidence="4 5">
    <name type="scientific">Aulographum hederae CBS 113979</name>
    <dbReference type="NCBI Taxonomy" id="1176131"/>
    <lineage>
        <taxon>Eukaryota</taxon>
        <taxon>Fungi</taxon>
        <taxon>Dikarya</taxon>
        <taxon>Ascomycota</taxon>
        <taxon>Pezizomycotina</taxon>
        <taxon>Dothideomycetes</taxon>
        <taxon>Pleosporomycetidae</taxon>
        <taxon>Aulographales</taxon>
        <taxon>Aulographaceae</taxon>
    </lineage>
</organism>
<feature type="region of interest" description="Disordered" evidence="2">
    <location>
        <begin position="115"/>
        <end position="316"/>
    </location>
</feature>
<protein>
    <submittedName>
        <fullName evidence="4">PWI domain-containing protein</fullName>
    </submittedName>
</protein>
<feature type="compositionally biased region" description="Basic residues" evidence="2">
    <location>
        <begin position="219"/>
        <end position="236"/>
    </location>
</feature>